<dbReference type="PANTHER" id="PTHR31630:SF6">
    <property type="entry name" value="PHYTANOYL-COA DIOXYGENASE-RELATED"/>
    <property type="match status" value="1"/>
</dbReference>
<comment type="caution">
    <text evidence="2">The sequence shown here is derived from an EMBL/GenBank/DDBJ whole genome shotgun (WGS) entry which is preliminary data.</text>
</comment>
<dbReference type="Gene3D" id="2.60.120.620">
    <property type="entry name" value="q2cbj1_9rhob like domain"/>
    <property type="match status" value="1"/>
</dbReference>
<evidence type="ECO:0000256" key="1">
    <source>
        <dbReference type="SAM" id="MobiDB-lite"/>
    </source>
</evidence>
<feature type="region of interest" description="Disordered" evidence="1">
    <location>
        <begin position="1"/>
        <end position="25"/>
    </location>
</feature>
<dbReference type="SUPFAM" id="SSF51197">
    <property type="entry name" value="Clavaminate synthase-like"/>
    <property type="match status" value="1"/>
</dbReference>
<dbReference type="AlphaFoldDB" id="A0AAD9L7P1"/>
<protein>
    <recommendedName>
        <fullName evidence="4">Phytanoyl-CoA dioxygenase</fullName>
    </recommendedName>
</protein>
<organism evidence="2 3">
    <name type="scientific">Papiliotrema laurentii</name>
    <name type="common">Cryptococcus laurentii</name>
    <dbReference type="NCBI Taxonomy" id="5418"/>
    <lineage>
        <taxon>Eukaryota</taxon>
        <taxon>Fungi</taxon>
        <taxon>Dikarya</taxon>
        <taxon>Basidiomycota</taxon>
        <taxon>Agaricomycotina</taxon>
        <taxon>Tremellomycetes</taxon>
        <taxon>Tremellales</taxon>
        <taxon>Rhynchogastremaceae</taxon>
        <taxon>Papiliotrema</taxon>
    </lineage>
</organism>
<evidence type="ECO:0008006" key="4">
    <source>
        <dbReference type="Google" id="ProtNLM"/>
    </source>
</evidence>
<dbReference type="Proteomes" id="UP001182556">
    <property type="component" value="Unassembled WGS sequence"/>
</dbReference>
<evidence type="ECO:0000313" key="3">
    <source>
        <dbReference type="Proteomes" id="UP001182556"/>
    </source>
</evidence>
<dbReference type="InterPro" id="IPR008775">
    <property type="entry name" value="Phytyl_CoA_dOase-like"/>
</dbReference>
<reference evidence="2" key="1">
    <citation type="submission" date="2023-02" db="EMBL/GenBank/DDBJ databases">
        <title>Identification and recombinant expression of a fungal hydrolase from Papiliotrema laurentii that hydrolyzes apple cutin and clears colloidal polyester polyurethane.</title>
        <authorList>
            <consortium name="DOE Joint Genome Institute"/>
            <person name="Roman V.A."/>
            <person name="Bojanowski C."/>
            <person name="Crable B.R."/>
            <person name="Wagner D.N."/>
            <person name="Hung C.S."/>
            <person name="Nadeau L.J."/>
            <person name="Schratz L."/>
            <person name="Haridas S."/>
            <person name="Pangilinan J."/>
            <person name="Lipzen A."/>
            <person name="Na H."/>
            <person name="Yan M."/>
            <person name="Ng V."/>
            <person name="Grigoriev I.V."/>
            <person name="Spatafora J.W."/>
            <person name="Barlow D."/>
            <person name="Biffinger J."/>
            <person name="Kelley-Loughnane N."/>
            <person name="Varaljay V.A."/>
            <person name="Crookes-Goodson W.J."/>
        </authorList>
    </citation>
    <scope>NUCLEOTIDE SEQUENCE</scope>
    <source>
        <strain evidence="2">5307AH</strain>
    </source>
</reference>
<evidence type="ECO:0000313" key="2">
    <source>
        <dbReference type="EMBL" id="KAK1925717.1"/>
    </source>
</evidence>
<dbReference type="Pfam" id="PF05721">
    <property type="entry name" value="PhyH"/>
    <property type="match status" value="1"/>
</dbReference>
<dbReference type="PANTHER" id="PTHR31630">
    <property type="entry name" value="PHYTANOYL-COA DIOXYGENASE-RELATED-RELATED"/>
    <property type="match status" value="1"/>
</dbReference>
<proteinExistence type="predicted"/>
<name>A0AAD9L7P1_PAPLA</name>
<gene>
    <name evidence="2" type="ORF">DB88DRAFT_484880</name>
</gene>
<dbReference type="EMBL" id="JAODAN010000003">
    <property type="protein sequence ID" value="KAK1925717.1"/>
    <property type="molecule type" value="Genomic_DNA"/>
</dbReference>
<keyword evidence="3" id="KW-1185">Reference proteome</keyword>
<accession>A0AAD9L7P1</accession>
<sequence length="340" mass="38151">MPVATQTEIHSAEGVGSSSGTLKLRGAHTASPQTEVYADLDKNGFVVVPGVLPRSRAEEYVQRAYAWLESFGKGFKANDRSTWKPENLPSFSKGGLFNRYGCGHEQFAWDIRSEPALIDVFAQIWGTDELLVSFDGVNVSLPFDQDAPVDRKPWPHVDQSPNRRFKHCVQGIMNLYDNGPKDGGLMILQGSYPLYSEFFAAHEHEAPPGGWEWKDSYHFTESQLKWFYDRGCEWKKVEANAGDVILWDSRLIHYGAAAEGDRPRVATYVCYKPASLSTPEQNALRKECVEKYDNTSHDPIFFRPTGTRVFGPLTPDETNQPKQPAVLSDRAKQLAGVLAY</sequence>